<dbReference type="Proteomes" id="UP001153269">
    <property type="component" value="Unassembled WGS sequence"/>
</dbReference>
<accession>A0A9N7U2T6</accession>
<feature type="region of interest" description="Disordered" evidence="1">
    <location>
        <begin position="221"/>
        <end position="248"/>
    </location>
</feature>
<comment type="caution">
    <text evidence="2">The sequence shown here is derived from an EMBL/GenBank/DDBJ whole genome shotgun (WGS) entry which is preliminary data.</text>
</comment>
<name>A0A9N7U2T6_PLEPL</name>
<feature type="compositionally biased region" description="Polar residues" evidence="1">
    <location>
        <begin position="235"/>
        <end position="248"/>
    </location>
</feature>
<organism evidence="2 3">
    <name type="scientific">Pleuronectes platessa</name>
    <name type="common">European plaice</name>
    <dbReference type="NCBI Taxonomy" id="8262"/>
    <lineage>
        <taxon>Eukaryota</taxon>
        <taxon>Metazoa</taxon>
        <taxon>Chordata</taxon>
        <taxon>Craniata</taxon>
        <taxon>Vertebrata</taxon>
        <taxon>Euteleostomi</taxon>
        <taxon>Actinopterygii</taxon>
        <taxon>Neopterygii</taxon>
        <taxon>Teleostei</taxon>
        <taxon>Neoteleostei</taxon>
        <taxon>Acanthomorphata</taxon>
        <taxon>Carangaria</taxon>
        <taxon>Pleuronectiformes</taxon>
        <taxon>Pleuronectoidei</taxon>
        <taxon>Pleuronectidae</taxon>
        <taxon>Pleuronectes</taxon>
    </lineage>
</organism>
<feature type="region of interest" description="Disordered" evidence="1">
    <location>
        <begin position="1"/>
        <end position="77"/>
    </location>
</feature>
<feature type="compositionally biased region" description="Pro residues" evidence="1">
    <location>
        <begin position="135"/>
        <end position="147"/>
    </location>
</feature>
<feature type="region of interest" description="Disordered" evidence="1">
    <location>
        <begin position="181"/>
        <end position="200"/>
    </location>
</feature>
<feature type="region of interest" description="Disordered" evidence="1">
    <location>
        <begin position="132"/>
        <end position="160"/>
    </location>
</feature>
<reference evidence="2" key="1">
    <citation type="submission" date="2020-03" db="EMBL/GenBank/DDBJ databases">
        <authorList>
            <person name="Weist P."/>
        </authorList>
    </citation>
    <scope>NUCLEOTIDE SEQUENCE</scope>
</reference>
<sequence>MCVLNVERDTEALDEDIQIFSSSSPLSSSSSSTTSSSSSSPSSSSSSSSSTPTDHSIKLKPSGRESDGYEPEPVFHSGVFTRPLTRCGFEPVTEGPPVHACPHRSPVGRAARLRPIRSRGRAQHANELSLCGAVPAPPVPAGPPGQPAPRTREKELSAGTEQPAGLFFLSHFSFLLIRGGSSDPGSPRSALPAPTLRPPAPVRCSARSALLSPPLRTSLTVLEAAQGSKPARGNPQGSGSSLDQDPPL</sequence>
<gene>
    <name evidence="2" type="ORF">PLEPLA_LOCUS11770</name>
</gene>
<dbReference type="AlphaFoldDB" id="A0A9N7U2T6"/>
<evidence type="ECO:0000313" key="3">
    <source>
        <dbReference type="Proteomes" id="UP001153269"/>
    </source>
</evidence>
<evidence type="ECO:0000256" key="1">
    <source>
        <dbReference type="SAM" id="MobiDB-lite"/>
    </source>
</evidence>
<evidence type="ECO:0000313" key="2">
    <source>
        <dbReference type="EMBL" id="CAB1423849.1"/>
    </source>
</evidence>
<feature type="compositionally biased region" description="Low complexity" evidence="1">
    <location>
        <begin position="181"/>
        <end position="194"/>
    </location>
</feature>
<dbReference type="EMBL" id="CADEAL010000686">
    <property type="protein sequence ID" value="CAB1423849.1"/>
    <property type="molecule type" value="Genomic_DNA"/>
</dbReference>
<protein>
    <submittedName>
        <fullName evidence="2">Uncharacterized protein</fullName>
    </submittedName>
</protein>
<feature type="compositionally biased region" description="Basic and acidic residues" evidence="1">
    <location>
        <begin position="1"/>
        <end position="11"/>
    </location>
</feature>
<feature type="region of interest" description="Disordered" evidence="1">
    <location>
        <begin position="86"/>
        <end position="105"/>
    </location>
</feature>
<proteinExistence type="predicted"/>
<keyword evidence="3" id="KW-1185">Reference proteome</keyword>
<feature type="compositionally biased region" description="Low complexity" evidence="1">
    <location>
        <begin position="21"/>
        <end position="53"/>
    </location>
</feature>